<dbReference type="InterPro" id="IPR013320">
    <property type="entry name" value="ConA-like_dom_sf"/>
</dbReference>
<evidence type="ECO:0000313" key="4">
    <source>
        <dbReference type="Proteomes" id="UP001174909"/>
    </source>
</evidence>
<dbReference type="Pfam" id="PF06439">
    <property type="entry name" value="3keto-disac_hyd"/>
    <property type="match status" value="2"/>
</dbReference>
<feature type="signal peptide" evidence="1">
    <location>
        <begin position="1"/>
        <end position="24"/>
    </location>
</feature>
<keyword evidence="1" id="KW-0732">Signal</keyword>
<name>A0AA35WWC8_GEOBA</name>
<feature type="domain" description="3-keto-alpha-glucoside-1,2-lyase/3-keto-2-hydroxy-glucal hydratase" evidence="2">
    <location>
        <begin position="178"/>
        <end position="342"/>
    </location>
</feature>
<comment type="caution">
    <text evidence="3">The sequence shown here is derived from an EMBL/GenBank/DDBJ whole genome shotgun (WGS) entry which is preliminary data.</text>
</comment>
<accession>A0AA35WWC8</accession>
<evidence type="ECO:0000313" key="3">
    <source>
        <dbReference type="EMBL" id="CAI8035244.1"/>
    </source>
</evidence>
<reference evidence="3" key="1">
    <citation type="submission" date="2023-03" db="EMBL/GenBank/DDBJ databases">
        <authorList>
            <person name="Steffen K."/>
            <person name="Cardenas P."/>
        </authorList>
    </citation>
    <scope>NUCLEOTIDE SEQUENCE</scope>
</reference>
<dbReference type="GO" id="GO:0016787">
    <property type="term" value="F:hydrolase activity"/>
    <property type="evidence" value="ECO:0007669"/>
    <property type="project" value="InterPro"/>
</dbReference>
<evidence type="ECO:0000256" key="1">
    <source>
        <dbReference type="SAM" id="SignalP"/>
    </source>
</evidence>
<sequence length="371" mass="41574">MRMTIIVPKLAALSLVVLFGIALAIPTYAGTQLWDFEEDHDDWKVANGEWEIKGGTYHVDRGGQAEHSLIGEEKWDNYTIEAKVRLDAGNWAGIVFRAESEMEYYVYYLNVPSNIIELWRHKEGGWAARDNIAQNPAVEKVKIANEEWIDMKVVVEGDTFEVHLNASVAFAGEQTWSFEGEADDWTPANGDWSVEDGTYKLAKGGRAEHSLIGDVGWEDYTVEAKVRLDEGNWAGVVFRAQSEMEYYVYYLNVPNNKTELWRHKTGAWDARDKIGELAGSNITVANGEWFDMRVVLEGNVMKLWINGEEQGELADETGAGYPAGQAGVWAWETAASFDDVKVVGDEVIGGGTPVEPQDKLATTWGHIKQRF</sequence>
<dbReference type="Proteomes" id="UP001174909">
    <property type="component" value="Unassembled WGS sequence"/>
</dbReference>
<proteinExistence type="predicted"/>
<dbReference type="SUPFAM" id="SSF49899">
    <property type="entry name" value="Concanavalin A-like lectins/glucanases"/>
    <property type="match status" value="1"/>
</dbReference>
<protein>
    <recommendedName>
        <fullName evidence="2">3-keto-alpha-glucoside-1,2-lyase/3-keto-2-hydroxy-glucal hydratase domain-containing protein</fullName>
    </recommendedName>
</protein>
<feature type="domain" description="3-keto-alpha-glucoside-1,2-lyase/3-keto-2-hydroxy-glucal hydratase" evidence="2">
    <location>
        <begin position="34"/>
        <end position="166"/>
    </location>
</feature>
<dbReference type="InterPro" id="IPR010496">
    <property type="entry name" value="AL/BT2_dom"/>
</dbReference>
<dbReference type="AlphaFoldDB" id="A0AA35WWC8"/>
<dbReference type="Gene3D" id="2.60.120.560">
    <property type="entry name" value="Exo-inulinase, domain 1"/>
    <property type="match status" value="2"/>
</dbReference>
<evidence type="ECO:0000259" key="2">
    <source>
        <dbReference type="Pfam" id="PF06439"/>
    </source>
</evidence>
<keyword evidence="4" id="KW-1185">Reference proteome</keyword>
<gene>
    <name evidence="3" type="ORF">GBAR_LOCUS19787</name>
</gene>
<organism evidence="3 4">
    <name type="scientific">Geodia barretti</name>
    <name type="common">Barrett's horny sponge</name>
    <dbReference type="NCBI Taxonomy" id="519541"/>
    <lineage>
        <taxon>Eukaryota</taxon>
        <taxon>Metazoa</taxon>
        <taxon>Porifera</taxon>
        <taxon>Demospongiae</taxon>
        <taxon>Heteroscleromorpha</taxon>
        <taxon>Tetractinellida</taxon>
        <taxon>Astrophorina</taxon>
        <taxon>Geodiidae</taxon>
        <taxon>Geodia</taxon>
    </lineage>
</organism>
<dbReference type="EMBL" id="CASHTH010002784">
    <property type="protein sequence ID" value="CAI8035244.1"/>
    <property type="molecule type" value="Genomic_DNA"/>
</dbReference>
<feature type="chain" id="PRO_5041408818" description="3-keto-alpha-glucoside-1,2-lyase/3-keto-2-hydroxy-glucal hydratase domain-containing protein" evidence="1">
    <location>
        <begin position="25"/>
        <end position="371"/>
    </location>
</feature>